<dbReference type="EMBL" id="PP174317">
    <property type="protein sequence ID" value="WUV29564.1"/>
    <property type="molecule type" value="Genomic_DNA"/>
</dbReference>
<proteinExistence type="predicted"/>
<evidence type="ECO:0000313" key="1">
    <source>
        <dbReference type="EMBL" id="WUV29564.1"/>
    </source>
</evidence>
<sequence>MTQQAQQQPTAEQQVILLKAQLFDVNELLRHAQGQVQELSGTIQEIVNIAQIQGNEEGHVTLADVVETVKALVADNENLALEGAVEGIPEEVDVNLVQE</sequence>
<accession>A0AB38ZCV0</accession>
<organism evidence="1">
    <name type="scientific">Acinetobacter phage vB_AbaSt_W16</name>
    <dbReference type="NCBI Taxonomy" id="3116434"/>
    <lineage>
        <taxon>Viruses</taxon>
        <taxon>Duplodnaviria</taxon>
        <taxon>Heunggongvirae</taxon>
        <taxon>Uroviricota</taxon>
        <taxon>Caudoviricetes</taxon>
    </lineage>
</organism>
<reference evidence="1" key="1">
    <citation type="submission" date="2024-01" db="EMBL/GenBank/DDBJ databases">
        <title>Isolation and characterization of novel bacteriophages targeting carbapenem-resistant Acinetobacter baumannii.</title>
        <authorList>
            <person name="Kim J."/>
            <person name="Kim S."/>
            <person name="Choi Y.-J."/>
            <person name="Shin M."/>
        </authorList>
    </citation>
    <scope>NUCLEOTIDE SEQUENCE</scope>
</reference>
<protein>
    <submittedName>
        <fullName evidence="1">Tail fiber chaperone</fullName>
    </submittedName>
</protein>
<name>A0AB38ZCV0_9CAUD</name>